<feature type="transmembrane region" description="Helical" evidence="1">
    <location>
        <begin position="146"/>
        <end position="167"/>
    </location>
</feature>
<keyword evidence="3" id="KW-1185">Reference proteome</keyword>
<keyword evidence="1" id="KW-0472">Membrane</keyword>
<dbReference type="OrthoDB" id="7593375at2"/>
<dbReference type="STRING" id="266128.ABB25_11900"/>
<feature type="transmembrane region" description="Helical" evidence="1">
    <location>
        <begin position="122"/>
        <end position="140"/>
    </location>
</feature>
<proteinExistence type="predicted"/>
<gene>
    <name evidence="2" type="ORF">ABB25_11900</name>
</gene>
<evidence type="ECO:0008006" key="4">
    <source>
        <dbReference type="Google" id="ProtNLM"/>
    </source>
</evidence>
<feature type="transmembrane region" description="Helical" evidence="1">
    <location>
        <begin position="197"/>
        <end position="217"/>
    </location>
</feature>
<feature type="transmembrane region" description="Helical" evidence="1">
    <location>
        <begin position="83"/>
        <end position="101"/>
    </location>
</feature>
<accession>A0A0R0BD77</accession>
<reference evidence="2 3" key="1">
    <citation type="submission" date="2015-05" db="EMBL/GenBank/DDBJ databases">
        <title>Genome sequencing and analysis of members of genus Stenotrophomonas.</title>
        <authorList>
            <person name="Patil P.P."/>
            <person name="Midha S."/>
            <person name="Patil P.B."/>
        </authorList>
    </citation>
    <scope>NUCLEOTIDE SEQUENCE [LARGE SCALE GENOMIC DNA]</scope>
    <source>
        <strain evidence="2 3">DSM 17805</strain>
    </source>
</reference>
<protein>
    <recommendedName>
        <fullName evidence="4">DUF2269 family protein</fullName>
    </recommendedName>
</protein>
<dbReference type="EMBL" id="LDJH01000025">
    <property type="protein sequence ID" value="KRG55397.1"/>
    <property type="molecule type" value="Genomic_DNA"/>
</dbReference>
<dbReference type="AlphaFoldDB" id="A0A0R0BD77"/>
<dbReference type="PATRIC" id="fig|266128.3.peg.1446"/>
<keyword evidence="1" id="KW-1133">Transmembrane helix</keyword>
<keyword evidence="1" id="KW-0812">Transmembrane</keyword>
<evidence type="ECO:0000313" key="3">
    <source>
        <dbReference type="Proteomes" id="UP000051254"/>
    </source>
</evidence>
<dbReference type="RefSeq" id="WP_057667083.1">
    <property type="nucleotide sequence ID" value="NZ_LDJH01000025.1"/>
</dbReference>
<sequence>MLISVLLVAHIAVLGYWLGSELVINSTYRYVAYGRHIPFAERNRLMEHVMHVDQHVRYALVLQAGLGFGLATLYGMIPGGEPLAWAIGGVCVLWLGFVEAVHRLRHSAVGRTLGTIDRGSRYVLMAALLALAFGMFGGAWELPLWLRLKIGLFAGVMASGVGIRLALISHFRTWAVMATEGPNDTTNAIIERTYVRATAVLVGLWLFIAAIVVVSVVKPA</sequence>
<comment type="caution">
    <text evidence="2">The sequence shown here is derived from an EMBL/GenBank/DDBJ whole genome shotgun (WGS) entry which is preliminary data.</text>
</comment>
<feature type="transmembrane region" description="Helical" evidence="1">
    <location>
        <begin position="6"/>
        <end position="24"/>
    </location>
</feature>
<dbReference type="Proteomes" id="UP000051254">
    <property type="component" value="Unassembled WGS sequence"/>
</dbReference>
<feature type="transmembrane region" description="Helical" evidence="1">
    <location>
        <begin position="56"/>
        <end position="77"/>
    </location>
</feature>
<name>A0A0R0BD77_9GAMM</name>
<evidence type="ECO:0000313" key="2">
    <source>
        <dbReference type="EMBL" id="KRG55397.1"/>
    </source>
</evidence>
<organism evidence="2 3">
    <name type="scientific">Stenotrophomonas koreensis</name>
    <dbReference type="NCBI Taxonomy" id="266128"/>
    <lineage>
        <taxon>Bacteria</taxon>
        <taxon>Pseudomonadati</taxon>
        <taxon>Pseudomonadota</taxon>
        <taxon>Gammaproteobacteria</taxon>
        <taxon>Lysobacterales</taxon>
        <taxon>Lysobacteraceae</taxon>
        <taxon>Stenotrophomonas</taxon>
    </lineage>
</organism>
<evidence type="ECO:0000256" key="1">
    <source>
        <dbReference type="SAM" id="Phobius"/>
    </source>
</evidence>